<protein>
    <submittedName>
        <fullName evidence="1">Uncharacterized protein</fullName>
    </submittedName>
</protein>
<dbReference type="EMBL" id="AGNK02000105">
    <property type="status" value="NOT_ANNOTATED_CDS"/>
    <property type="molecule type" value="Genomic_DNA"/>
</dbReference>
<dbReference type="AlphaFoldDB" id="K3Z1K3"/>
<dbReference type="EnsemblPlants" id="KQL28576">
    <property type="protein sequence ID" value="KQL28576"/>
    <property type="gene ID" value="SETIT_020421mg"/>
</dbReference>
<dbReference type="Gramene" id="KQL28576">
    <property type="protein sequence ID" value="KQL28576"/>
    <property type="gene ID" value="SETIT_020421mg"/>
</dbReference>
<sequence>MKKQSYLLCNVLKSNRDDQHLGILSGSTQKAHICFVIQSKT</sequence>
<accession>K3Z1K3</accession>
<keyword evidence="2" id="KW-1185">Reference proteome</keyword>
<dbReference type="Proteomes" id="UP000004995">
    <property type="component" value="Unassembled WGS sequence"/>
</dbReference>
<proteinExistence type="predicted"/>
<name>K3Z1K3_SETIT</name>
<reference evidence="1" key="2">
    <citation type="submission" date="2018-08" db="UniProtKB">
        <authorList>
            <consortium name="EnsemblPlants"/>
        </authorList>
    </citation>
    <scope>IDENTIFICATION</scope>
    <source>
        <strain evidence="1">Yugu1</strain>
    </source>
</reference>
<reference evidence="2" key="1">
    <citation type="journal article" date="2012" name="Nat. Biotechnol.">
        <title>Reference genome sequence of the model plant Setaria.</title>
        <authorList>
            <person name="Bennetzen J.L."/>
            <person name="Schmutz J."/>
            <person name="Wang H."/>
            <person name="Percifield R."/>
            <person name="Hawkins J."/>
            <person name="Pontaroli A.C."/>
            <person name="Estep M."/>
            <person name="Feng L."/>
            <person name="Vaughn J.N."/>
            <person name="Grimwood J."/>
            <person name="Jenkins J."/>
            <person name="Barry K."/>
            <person name="Lindquist E."/>
            <person name="Hellsten U."/>
            <person name="Deshpande S."/>
            <person name="Wang X."/>
            <person name="Wu X."/>
            <person name="Mitros T."/>
            <person name="Triplett J."/>
            <person name="Yang X."/>
            <person name="Ye C.Y."/>
            <person name="Mauro-Herrera M."/>
            <person name="Wang L."/>
            <person name="Li P."/>
            <person name="Sharma M."/>
            <person name="Sharma R."/>
            <person name="Ronald P.C."/>
            <person name="Panaud O."/>
            <person name="Kellogg E.A."/>
            <person name="Brutnell T.P."/>
            <person name="Doust A.N."/>
            <person name="Tuskan G.A."/>
            <person name="Rokhsar D."/>
            <person name="Devos K.M."/>
        </authorList>
    </citation>
    <scope>NUCLEOTIDE SEQUENCE [LARGE SCALE GENOMIC DNA]</scope>
    <source>
        <strain evidence="2">cv. Yugu1</strain>
    </source>
</reference>
<evidence type="ECO:0000313" key="2">
    <source>
        <dbReference type="Proteomes" id="UP000004995"/>
    </source>
</evidence>
<dbReference type="InParanoid" id="K3Z1K3"/>
<dbReference type="HOGENOM" id="CLU_3280415_0_0_1"/>
<organism evidence="1 2">
    <name type="scientific">Setaria italica</name>
    <name type="common">Foxtail millet</name>
    <name type="synonym">Panicum italicum</name>
    <dbReference type="NCBI Taxonomy" id="4555"/>
    <lineage>
        <taxon>Eukaryota</taxon>
        <taxon>Viridiplantae</taxon>
        <taxon>Streptophyta</taxon>
        <taxon>Embryophyta</taxon>
        <taxon>Tracheophyta</taxon>
        <taxon>Spermatophyta</taxon>
        <taxon>Magnoliopsida</taxon>
        <taxon>Liliopsida</taxon>
        <taxon>Poales</taxon>
        <taxon>Poaceae</taxon>
        <taxon>PACMAD clade</taxon>
        <taxon>Panicoideae</taxon>
        <taxon>Panicodae</taxon>
        <taxon>Paniceae</taxon>
        <taxon>Cenchrinae</taxon>
        <taxon>Setaria</taxon>
    </lineage>
</organism>
<evidence type="ECO:0000313" key="1">
    <source>
        <dbReference type="EnsemblPlants" id="KQL28576"/>
    </source>
</evidence>